<protein>
    <submittedName>
        <fullName evidence="4">Uncharacterized protein</fullName>
    </submittedName>
</protein>
<dbReference type="GO" id="GO:0004090">
    <property type="term" value="F:carbonyl reductase (NADPH) activity"/>
    <property type="evidence" value="ECO:0007669"/>
    <property type="project" value="TreeGrafter"/>
</dbReference>
<comment type="caution">
    <text evidence="4">The sequence shown here is derived from an EMBL/GenBank/DDBJ whole genome shotgun (WGS) entry which is preliminary data.</text>
</comment>
<dbReference type="InterPro" id="IPR036291">
    <property type="entry name" value="NAD(P)-bd_dom_sf"/>
</dbReference>
<dbReference type="InterPro" id="IPR002347">
    <property type="entry name" value="SDR_fam"/>
</dbReference>
<gene>
    <name evidence="4" type="ORF">EEDITHA_LOCUS12621</name>
</gene>
<evidence type="ECO:0000313" key="4">
    <source>
        <dbReference type="EMBL" id="CAH2097391.1"/>
    </source>
</evidence>
<dbReference type="EMBL" id="CAKOGL010000018">
    <property type="protein sequence ID" value="CAH2097391.1"/>
    <property type="molecule type" value="Genomic_DNA"/>
</dbReference>
<evidence type="ECO:0000256" key="3">
    <source>
        <dbReference type="ARBA" id="ARBA00023002"/>
    </source>
</evidence>
<organism evidence="4 5">
    <name type="scientific">Euphydryas editha</name>
    <name type="common">Edith's checkerspot</name>
    <dbReference type="NCBI Taxonomy" id="104508"/>
    <lineage>
        <taxon>Eukaryota</taxon>
        <taxon>Metazoa</taxon>
        <taxon>Ecdysozoa</taxon>
        <taxon>Arthropoda</taxon>
        <taxon>Hexapoda</taxon>
        <taxon>Insecta</taxon>
        <taxon>Pterygota</taxon>
        <taxon>Neoptera</taxon>
        <taxon>Endopterygota</taxon>
        <taxon>Lepidoptera</taxon>
        <taxon>Glossata</taxon>
        <taxon>Ditrysia</taxon>
        <taxon>Papilionoidea</taxon>
        <taxon>Nymphalidae</taxon>
        <taxon>Nymphalinae</taxon>
        <taxon>Euphydryas</taxon>
    </lineage>
</organism>
<dbReference type="PANTHER" id="PTHR43963">
    <property type="entry name" value="CARBONYL REDUCTASE 1-RELATED"/>
    <property type="match status" value="1"/>
</dbReference>
<dbReference type="AlphaFoldDB" id="A0AAU9UED8"/>
<comment type="similarity">
    <text evidence="1">Belongs to the short-chain dehydrogenases/reductases (SDR) family.</text>
</comment>
<sequence length="325" mass="36556">MSEKVAVVTGANKGLGFSVVKLLCQRFNGIVYLTCRSEKKGIEAVKKLNSLGLNPLFHLLDITDKTSIKKFADHIQTKHGYLDVLVNNAGIFEWEQVYPTYEAAKRNIDVNYRSLLNIEEYLYPLLRDGARVVNVSSACGHLSNLKNKKWLSILTKEDLKIEDINNFVDSYLESVKNGTFKKEDFADDGKHAEHRVSKIALTALTMVQQRKYNNRNISINAVHPGYVNTEMAQGKGKVDPDEAAELILYLILEASPNLRGVFLWHNKKLVDWYDVEVKNIHTMASFAAQAALRSRWSSLIESTSVDVPGEVTDGVRSVVGWLKQA</sequence>
<dbReference type="Gene3D" id="3.40.50.720">
    <property type="entry name" value="NAD(P)-binding Rossmann-like Domain"/>
    <property type="match status" value="1"/>
</dbReference>
<dbReference type="Proteomes" id="UP001153954">
    <property type="component" value="Unassembled WGS sequence"/>
</dbReference>
<proteinExistence type="inferred from homology"/>
<keyword evidence="3" id="KW-0560">Oxidoreductase</keyword>
<evidence type="ECO:0000256" key="1">
    <source>
        <dbReference type="ARBA" id="ARBA00006484"/>
    </source>
</evidence>
<evidence type="ECO:0000313" key="5">
    <source>
        <dbReference type="Proteomes" id="UP001153954"/>
    </source>
</evidence>
<dbReference type="PANTHER" id="PTHR43963:SF4">
    <property type="entry name" value="CARBONYL REDUCTASE (NADPH)"/>
    <property type="match status" value="1"/>
</dbReference>
<dbReference type="Pfam" id="PF00106">
    <property type="entry name" value="adh_short"/>
    <property type="match status" value="2"/>
</dbReference>
<name>A0AAU9UED8_EUPED</name>
<reference evidence="4" key="1">
    <citation type="submission" date="2022-03" db="EMBL/GenBank/DDBJ databases">
        <authorList>
            <person name="Tunstrom K."/>
        </authorList>
    </citation>
    <scope>NUCLEOTIDE SEQUENCE</scope>
</reference>
<accession>A0AAU9UED8</accession>
<dbReference type="SUPFAM" id="SSF51735">
    <property type="entry name" value="NAD(P)-binding Rossmann-fold domains"/>
    <property type="match status" value="1"/>
</dbReference>
<keyword evidence="2" id="KW-0521">NADP</keyword>
<evidence type="ECO:0000256" key="2">
    <source>
        <dbReference type="ARBA" id="ARBA00022857"/>
    </source>
</evidence>
<keyword evidence="5" id="KW-1185">Reference proteome</keyword>
<dbReference type="PRINTS" id="PR00081">
    <property type="entry name" value="GDHRDH"/>
</dbReference>